<accession>A0ACC0VWC5</accession>
<sequence length="170" mass="19222">MTQSPLLEHFRDFNTIQNDGISFNCTDRDVCMNLGVGTVTIWGRKFRIQPYSKYSHWYYVDIQRLPDDATDGIIYDWFVDHGTRSVYITSSPSLAGSDHASAGGSPPYYVYNHYIPPFIKEIKERHNAAKEIKDKKIAAKEIKVKQDSTKKVSPKPDTPTPAPPKGGKKA</sequence>
<proteinExistence type="predicted"/>
<evidence type="ECO:0000313" key="1">
    <source>
        <dbReference type="EMBL" id="KAI9910665.1"/>
    </source>
</evidence>
<comment type="caution">
    <text evidence="1">The sequence shown here is derived from an EMBL/GenBank/DDBJ whole genome shotgun (WGS) entry which is preliminary data.</text>
</comment>
<keyword evidence="2" id="KW-1185">Reference proteome</keyword>
<organism evidence="1 2">
    <name type="scientific">Peronosclerospora sorghi</name>
    <dbReference type="NCBI Taxonomy" id="230839"/>
    <lineage>
        <taxon>Eukaryota</taxon>
        <taxon>Sar</taxon>
        <taxon>Stramenopiles</taxon>
        <taxon>Oomycota</taxon>
        <taxon>Peronosporomycetes</taxon>
        <taxon>Peronosporales</taxon>
        <taxon>Peronosporaceae</taxon>
        <taxon>Peronosclerospora</taxon>
    </lineage>
</organism>
<dbReference type="EMBL" id="CM047585">
    <property type="protein sequence ID" value="KAI9910665.1"/>
    <property type="molecule type" value="Genomic_DNA"/>
</dbReference>
<dbReference type="Proteomes" id="UP001163321">
    <property type="component" value="Chromosome 6"/>
</dbReference>
<reference evidence="1 2" key="1">
    <citation type="journal article" date="2022" name="bioRxiv">
        <title>The genome of the oomycete Peronosclerospora sorghi, a cosmopolitan pathogen of maize and sorghum, is inflated with dispersed pseudogenes.</title>
        <authorList>
            <person name="Fletcher K."/>
            <person name="Martin F."/>
            <person name="Isakeit T."/>
            <person name="Cavanaugh K."/>
            <person name="Magill C."/>
            <person name="Michelmore R."/>
        </authorList>
    </citation>
    <scope>NUCLEOTIDE SEQUENCE [LARGE SCALE GENOMIC DNA]</scope>
    <source>
        <strain evidence="1">P6</strain>
    </source>
</reference>
<gene>
    <name evidence="1" type="ORF">PsorP6_010166</name>
</gene>
<name>A0ACC0VWC5_9STRA</name>
<evidence type="ECO:0000313" key="2">
    <source>
        <dbReference type="Proteomes" id="UP001163321"/>
    </source>
</evidence>
<protein>
    <submittedName>
        <fullName evidence="1">Uncharacterized protein</fullName>
    </submittedName>
</protein>